<feature type="region of interest" description="Disordered" evidence="1">
    <location>
        <begin position="80"/>
        <end position="99"/>
    </location>
</feature>
<feature type="compositionally biased region" description="Basic and acidic residues" evidence="1">
    <location>
        <begin position="209"/>
        <end position="219"/>
    </location>
</feature>
<accession>A0A8H7WJD4</accession>
<feature type="compositionally biased region" description="Polar residues" evidence="1">
    <location>
        <begin position="127"/>
        <end position="156"/>
    </location>
</feature>
<feature type="compositionally biased region" description="Acidic residues" evidence="1">
    <location>
        <begin position="157"/>
        <end position="167"/>
    </location>
</feature>
<evidence type="ECO:0000313" key="3">
    <source>
        <dbReference type="Proteomes" id="UP000664132"/>
    </source>
</evidence>
<dbReference type="EMBL" id="JAFJYH010000007">
    <property type="protein sequence ID" value="KAG4425807.1"/>
    <property type="molecule type" value="Genomic_DNA"/>
</dbReference>
<protein>
    <submittedName>
        <fullName evidence="2">Uncharacterized protein</fullName>
    </submittedName>
</protein>
<feature type="compositionally biased region" description="Low complexity" evidence="1">
    <location>
        <begin position="83"/>
        <end position="97"/>
    </location>
</feature>
<proteinExistence type="predicted"/>
<keyword evidence="3" id="KW-1185">Reference proteome</keyword>
<name>A0A8H7WJD4_9HELO</name>
<dbReference type="Proteomes" id="UP000664132">
    <property type="component" value="Unassembled WGS sequence"/>
</dbReference>
<comment type="caution">
    <text evidence="2">The sequence shown here is derived from an EMBL/GenBank/DDBJ whole genome shotgun (WGS) entry which is preliminary data.</text>
</comment>
<feature type="region of interest" description="Disordered" evidence="1">
    <location>
        <begin position="122"/>
        <end position="227"/>
    </location>
</feature>
<sequence>MFILQDFLRAFFRPNVIYAEWVLIPRGVIDLTDPLPIGIPGTVRHHGSPQQIISEAHQTRSVPPSSMNPFLAYREPNTPLTATSINSQTSQQVSTSSLPMRDMHSSQVFDLASQLADTTMEVDSGDQIHQSQSPQRMSINSSPRREFGQQTTTMYTQEEDFELEEESSTASTANGGDDAWVSDGSTVVASGETNKQLTLPPPGQDSPADQDRRSIKLEEGGMAEGLS</sequence>
<dbReference type="AlphaFoldDB" id="A0A8H7WJD4"/>
<evidence type="ECO:0000256" key="1">
    <source>
        <dbReference type="SAM" id="MobiDB-lite"/>
    </source>
</evidence>
<reference evidence="2" key="1">
    <citation type="submission" date="2021-02" db="EMBL/GenBank/DDBJ databases">
        <title>Genome sequence Cadophora malorum strain M34.</title>
        <authorList>
            <person name="Stefanovic E."/>
            <person name="Vu D."/>
            <person name="Scully C."/>
            <person name="Dijksterhuis J."/>
            <person name="Roader J."/>
            <person name="Houbraken J."/>
        </authorList>
    </citation>
    <scope>NUCLEOTIDE SEQUENCE</scope>
    <source>
        <strain evidence="2">M34</strain>
    </source>
</reference>
<gene>
    <name evidence="2" type="ORF">IFR04_001014</name>
</gene>
<organism evidence="2 3">
    <name type="scientific">Cadophora malorum</name>
    <dbReference type="NCBI Taxonomy" id="108018"/>
    <lineage>
        <taxon>Eukaryota</taxon>
        <taxon>Fungi</taxon>
        <taxon>Dikarya</taxon>
        <taxon>Ascomycota</taxon>
        <taxon>Pezizomycotina</taxon>
        <taxon>Leotiomycetes</taxon>
        <taxon>Helotiales</taxon>
        <taxon>Ploettnerulaceae</taxon>
        <taxon>Cadophora</taxon>
    </lineage>
</organism>
<feature type="compositionally biased region" description="Polar residues" evidence="1">
    <location>
        <begin position="183"/>
        <end position="197"/>
    </location>
</feature>
<evidence type="ECO:0000313" key="2">
    <source>
        <dbReference type="EMBL" id="KAG4425807.1"/>
    </source>
</evidence>